<proteinExistence type="predicted"/>
<evidence type="ECO:0000313" key="1">
    <source>
        <dbReference type="EMBL" id="KAG7453174.1"/>
    </source>
</evidence>
<dbReference type="OrthoDB" id="48988at2759"/>
<dbReference type="GeneID" id="66103465"/>
<dbReference type="AlphaFoldDB" id="A0A9P7W5W7"/>
<dbReference type="EMBL" id="MU250523">
    <property type="protein sequence ID" value="KAG7453174.1"/>
    <property type="molecule type" value="Genomic_DNA"/>
</dbReference>
<protein>
    <submittedName>
        <fullName evidence="1">Uncharacterized protein</fullName>
    </submittedName>
</protein>
<dbReference type="Proteomes" id="UP000812287">
    <property type="component" value="Unassembled WGS sequence"/>
</dbReference>
<accession>A0A9P7W5W7</accession>
<name>A0A9P7W5W7_9AGAR</name>
<keyword evidence="2" id="KW-1185">Reference proteome</keyword>
<organism evidence="1 2">
    <name type="scientific">Guyanagaster necrorhizus</name>
    <dbReference type="NCBI Taxonomy" id="856835"/>
    <lineage>
        <taxon>Eukaryota</taxon>
        <taxon>Fungi</taxon>
        <taxon>Dikarya</taxon>
        <taxon>Basidiomycota</taxon>
        <taxon>Agaricomycotina</taxon>
        <taxon>Agaricomycetes</taxon>
        <taxon>Agaricomycetidae</taxon>
        <taxon>Agaricales</taxon>
        <taxon>Marasmiineae</taxon>
        <taxon>Physalacriaceae</taxon>
        <taxon>Guyanagaster</taxon>
    </lineage>
</organism>
<evidence type="ECO:0000313" key="2">
    <source>
        <dbReference type="Proteomes" id="UP000812287"/>
    </source>
</evidence>
<dbReference type="RefSeq" id="XP_043046674.1">
    <property type="nucleotide sequence ID" value="XM_043181169.1"/>
</dbReference>
<sequence length="112" mass="12832">MVEGRKIEHLKANPKALDIRLSNKQIKYLRDCAVTNFQLTDFGGQNHRIILCLYNSGHVMRFAISRDRTSSFLQGNRSFGRARSTSCRPLEQSTKFPVDPLRRRAVSSAYIC</sequence>
<comment type="caution">
    <text evidence="1">The sequence shown here is derived from an EMBL/GenBank/DDBJ whole genome shotgun (WGS) entry which is preliminary data.</text>
</comment>
<gene>
    <name evidence="1" type="ORF">BT62DRAFT_49958</name>
</gene>
<reference evidence="1" key="1">
    <citation type="submission" date="2020-11" db="EMBL/GenBank/DDBJ databases">
        <title>Adaptations for nitrogen fixation in a non-lichenized fungal sporocarp promotes dispersal by wood-feeding termites.</title>
        <authorList>
            <consortium name="DOE Joint Genome Institute"/>
            <person name="Koch R.A."/>
            <person name="Yoon G."/>
            <person name="Arayal U."/>
            <person name="Lail K."/>
            <person name="Amirebrahimi M."/>
            <person name="Labutti K."/>
            <person name="Lipzen A."/>
            <person name="Riley R."/>
            <person name="Barry K."/>
            <person name="Henrissat B."/>
            <person name="Grigoriev I.V."/>
            <person name="Herr J.R."/>
            <person name="Aime M.C."/>
        </authorList>
    </citation>
    <scope>NUCLEOTIDE SEQUENCE</scope>
    <source>
        <strain evidence="1">MCA 3950</strain>
    </source>
</reference>